<dbReference type="InterPro" id="IPR019826">
    <property type="entry name" value="Carboxylesterase_B_AS"/>
</dbReference>
<protein>
    <recommendedName>
        <fullName evidence="3">Carboxylic ester hydrolase</fullName>
        <ecNumber evidence="3">3.1.1.-</ecNumber>
    </recommendedName>
</protein>
<organism evidence="5 6">
    <name type="scientific">Mycolicibacterium moriokaense</name>
    <dbReference type="NCBI Taxonomy" id="39691"/>
    <lineage>
        <taxon>Bacteria</taxon>
        <taxon>Bacillati</taxon>
        <taxon>Actinomycetota</taxon>
        <taxon>Actinomycetes</taxon>
        <taxon>Mycobacteriales</taxon>
        <taxon>Mycobacteriaceae</taxon>
        <taxon>Mycolicibacterium</taxon>
    </lineage>
</organism>
<feature type="domain" description="Carboxylesterase type B" evidence="4">
    <location>
        <begin position="2"/>
        <end position="443"/>
    </location>
</feature>
<dbReference type="Gene3D" id="3.40.50.1820">
    <property type="entry name" value="alpha/beta hydrolase"/>
    <property type="match status" value="1"/>
</dbReference>
<dbReference type="EC" id="3.1.1.-" evidence="3"/>
<keyword evidence="2 3" id="KW-0378">Hydrolase</keyword>
<reference evidence="6" key="1">
    <citation type="submission" date="2018-05" db="EMBL/GenBank/DDBJ databases">
        <authorList>
            <person name="Deangelis K."/>
            <person name="Huntemann M."/>
            <person name="Clum A."/>
            <person name="Pillay M."/>
            <person name="Palaniappan K."/>
            <person name="Varghese N."/>
            <person name="Mikhailova N."/>
            <person name="Stamatis D."/>
            <person name="Reddy T."/>
            <person name="Daum C."/>
            <person name="Shapiro N."/>
            <person name="Ivanova N."/>
            <person name="Kyrpides N."/>
            <person name="Woyke T."/>
        </authorList>
    </citation>
    <scope>NUCLEOTIDE SEQUENCE [LARGE SCALE GENOMIC DNA]</scope>
    <source>
        <strain evidence="6">GAS496</strain>
    </source>
</reference>
<evidence type="ECO:0000313" key="5">
    <source>
        <dbReference type="EMBL" id="PXX06607.1"/>
    </source>
</evidence>
<dbReference type="EMBL" id="QJJU01000013">
    <property type="protein sequence ID" value="PXX06607.1"/>
    <property type="molecule type" value="Genomic_DNA"/>
</dbReference>
<dbReference type="InterPro" id="IPR029058">
    <property type="entry name" value="AB_hydrolase_fold"/>
</dbReference>
<accession>A0A318HI71</accession>
<dbReference type="Pfam" id="PF00135">
    <property type="entry name" value="COesterase"/>
    <property type="match status" value="1"/>
</dbReference>
<sequence>MTVVTTRAGKVRGTNADAVLAFRGIPYAQPPVGPLRFAAPVPHEPWDGVLDACEFGPAPPQPMRLTSSDEWLTVNVWTPDVGASGLPVMVWLYGGRFTTGASDESDCDGARLAAGGVVVVSLNYRVAGEGFMAIDGAVPNRGLLDQVAALQWVRDNIAGFGGDPDNVTLFGESAGAGSVVSLMVMPAAAGLFRRGVAESVPAFLFGADLAADIAGVVAEKLGRRATVSDLAAVPPQTLADTVAGIEFKDRWGYPLTVRRAQFGPVVDGEILPDSPFRALAMGAGGKAELLIGHNRDEYRYVVQENGGPHSITADQAETALNSLPPIPDGAQAYRAAHPQADHATLYELVCSDFVYRMPTLHIAQAHAAGGGTTYLYEFCFDASPIGAAHTTEIPMVFGTLDSPIGAALYGAAPQAEAVSREMSTAWRAFATDGDPGWPAYTADGQLTRVFDTESRTARYPEQASQQIWADHRFDPFTLQG</sequence>
<evidence type="ECO:0000256" key="1">
    <source>
        <dbReference type="ARBA" id="ARBA00005964"/>
    </source>
</evidence>
<dbReference type="InterPro" id="IPR002018">
    <property type="entry name" value="CarbesteraseB"/>
</dbReference>
<dbReference type="PANTHER" id="PTHR11559">
    <property type="entry name" value="CARBOXYLESTERASE"/>
    <property type="match status" value="1"/>
</dbReference>
<evidence type="ECO:0000256" key="3">
    <source>
        <dbReference type="RuleBase" id="RU361235"/>
    </source>
</evidence>
<comment type="caution">
    <text evidence="5">The sequence shown here is derived from an EMBL/GenBank/DDBJ whole genome shotgun (WGS) entry which is preliminary data.</text>
</comment>
<proteinExistence type="inferred from homology"/>
<dbReference type="RefSeq" id="WP_110317819.1">
    <property type="nucleotide sequence ID" value="NZ_QJJU01000013.1"/>
</dbReference>
<dbReference type="GO" id="GO:0016787">
    <property type="term" value="F:hydrolase activity"/>
    <property type="evidence" value="ECO:0007669"/>
    <property type="project" value="UniProtKB-KW"/>
</dbReference>
<keyword evidence="6" id="KW-1185">Reference proteome</keyword>
<evidence type="ECO:0000256" key="2">
    <source>
        <dbReference type="ARBA" id="ARBA00022801"/>
    </source>
</evidence>
<dbReference type="OrthoDB" id="3199405at2"/>
<dbReference type="PROSITE" id="PS00122">
    <property type="entry name" value="CARBOXYLESTERASE_B_1"/>
    <property type="match status" value="1"/>
</dbReference>
<evidence type="ECO:0000259" key="4">
    <source>
        <dbReference type="Pfam" id="PF00135"/>
    </source>
</evidence>
<gene>
    <name evidence="5" type="ORF">C8E89_113120</name>
</gene>
<name>A0A318HI71_9MYCO</name>
<dbReference type="SUPFAM" id="SSF53474">
    <property type="entry name" value="alpha/beta-Hydrolases"/>
    <property type="match status" value="1"/>
</dbReference>
<dbReference type="InterPro" id="IPR050309">
    <property type="entry name" value="Type-B_Carboxylest/Lipase"/>
</dbReference>
<comment type="similarity">
    <text evidence="1 3">Belongs to the type-B carboxylesterase/lipase family.</text>
</comment>
<reference evidence="5 6" key="2">
    <citation type="submission" date="2018-06" db="EMBL/GenBank/DDBJ databases">
        <title>Sequencing of bacterial isolates from soil warming experiment in Harvard Forest, Massachusetts, USA.</title>
        <authorList>
            <person name="Deangelis K.PhD."/>
        </authorList>
    </citation>
    <scope>NUCLEOTIDE SEQUENCE [LARGE SCALE GENOMIC DNA]</scope>
    <source>
        <strain evidence="5 6">GAS496</strain>
    </source>
</reference>
<evidence type="ECO:0000313" key="6">
    <source>
        <dbReference type="Proteomes" id="UP000247781"/>
    </source>
</evidence>
<dbReference type="AlphaFoldDB" id="A0A318HI71"/>
<dbReference type="Proteomes" id="UP000247781">
    <property type="component" value="Unassembled WGS sequence"/>
</dbReference>